<dbReference type="NCBIfam" id="TIGR03512">
    <property type="entry name" value="GldD_lipo"/>
    <property type="match status" value="1"/>
</dbReference>
<dbReference type="Pfam" id="PF25593">
    <property type="entry name" value="GldD_lipo"/>
    <property type="match status" value="1"/>
</dbReference>
<sequence length="192" mass="22018">MKNLFLIYICLLTILTSCGNDYLPKPKGYNRIDLPDRGFATLVPEYPYTFEHSLHSNVEADEFNPQETSWINLHYEGMEAKVHLTYKPIKGKEENLKSYLGDAITLTSKHQIKAYGIEENILMTPHGYTGVVAELSGEVPTQFQFFVTDSTQHFLRGALYFNVANKNDSLAPVIEYIKMDMMHLINTLEFKN</sequence>
<dbReference type="OrthoDB" id="679501at2"/>
<evidence type="ECO:0000313" key="2">
    <source>
        <dbReference type="Proteomes" id="UP000027821"/>
    </source>
</evidence>
<name>A0A074KXE8_9BACT</name>
<comment type="caution">
    <text evidence="1">The sequence shown here is derived from an EMBL/GenBank/DDBJ whole genome shotgun (WGS) entry which is preliminary data.</text>
</comment>
<dbReference type="PROSITE" id="PS51257">
    <property type="entry name" value="PROKAR_LIPOPROTEIN"/>
    <property type="match status" value="1"/>
</dbReference>
<keyword evidence="2" id="KW-1185">Reference proteome</keyword>
<dbReference type="eggNOG" id="ENOG502ZRB2">
    <property type="taxonomic scope" value="Bacteria"/>
</dbReference>
<dbReference type="RefSeq" id="WP_035074472.1">
    <property type="nucleotide sequence ID" value="NZ_JMIH01000021.1"/>
</dbReference>
<dbReference type="AlphaFoldDB" id="A0A074KXE8"/>
<dbReference type="STRING" id="1048983.EL17_11910"/>
<dbReference type="EMBL" id="JMIH01000021">
    <property type="protein sequence ID" value="KEO73599.1"/>
    <property type="molecule type" value="Genomic_DNA"/>
</dbReference>
<protein>
    <submittedName>
        <fullName evidence="1">Gliding motility protein</fullName>
    </submittedName>
</protein>
<gene>
    <name evidence="1" type="ORF">EL17_11910</name>
</gene>
<proteinExistence type="predicted"/>
<accession>A0A074KXE8</accession>
<evidence type="ECO:0000313" key="1">
    <source>
        <dbReference type="EMBL" id="KEO73599.1"/>
    </source>
</evidence>
<dbReference type="Proteomes" id="UP000027821">
    <property type="component" value="Unassembled WGS sequence"/>
</dbReference>
<organism evidence="1 2">
    <name type="scientific">Anditalea andensis</name>
    <dbReference type="NCBI Taxonomy" id="1048983"/>
    <lineage>
        <taxon>Bacteria</taxon>
        <taxon>Pseudomonadati</taxon>
        <taxon>Bacteroidota</taxon>
        <taxon>Cytophagia</taxon>
        <taxon>Cytophagales</taxon>
        <taxon>Cytophagaceae</taxon>
        <taxon>Anditalea</taxon>
    </lineage>
</organism>
<reference evidence="1 2" key="1">
    <citation type="submission" date="2014-04" db="EMBL/GenBank/DDBJ databases">
        <title>Characterization and application of a salt tolerant electro-active bacterium.</title>
        <authorList>
            <person name="Yang L."/>
            <person name="Wei S."/>
            <person name="Tay Q.X.M."/>
        </authorList>
    </citation>
    <scope>NUCLEOTIDE SEQUENCE [LARGE SCALE GENOMIC DNA]</scope>
    <source>
        <strain evidence="1 2">LY1</strain>
    </source>
</reference>
<dbReference type="InterPro" id="IPR019850">
    <property type="entry name" value="GldD-like"/>
</dbReference>